<accession>G7YUI2</accession>
<dbReference type="AlphaFoldDB" id="G7YUI2"/>
<dbReference type="SUPFAM" id="SSF56219">
    <property type="entry name" value="DNase I-like"/>
    <property type="match status" value="1"/>
</dbReference>
<dbReference type="Proteomes" id="UP000008909">
    <property type="component" value="Unassembled WGS sequence"/>
</dbReference>
<feature type="non-terminal residue" evidence="1">
    <location>
        <position position="369"/>
    </location>
</feature>
<sequence length="369" mass="41451">MLAETLYSLKIDACCVSETRMQDPSVVMHLKTPRMNSALSHFSLRVSCDPEAMTCEIYGAGVALSPRAERALLKRIGVNSRLCAVPLTSSTTLNASRHKKRCPFVVSAYAPTDCSPDAEKDTFCRELFGLIRQADSTGIVILAGDLNAQVGRLSSLESHWGGRFGVDVRRTDSGERLLRLCADRELFLASTDFQHKRSHRVTWRPPTGNQPLTHLDHVDSSYRWRAIIQDCRSFWGTPFDSDHVMVRARLAVRFPSGPRKSARNISIHYLRRTTIAPQNQSELAQQLSTVKQYCGGSEHVDEAWQNVKRARLAAFGAVCWTSTIRPQDHWTSEIVIHDTGNTIPVGNEYDGSRKYPQRQVVKSLRKDRG</sequence>
<keyword evidence="2" id="KW-1185">Reference proteome</keyword>
<name>G7YUI2_CLOSI</name>
<dbReference type="Gene3D" id="3.60.10.10">
    <property type="entry name" value="Endonuclease/exonuclease/phosphatase"/>
    <property type="match status" value="1"/>
</dbReference>
<evidence type="ECO:0000313" key="2">
    <source>
        <dbReference type="Proteomes" id="UP000008909"/>
    </source>
</evidence>
<organism evidence="1 2">
    <name type="scientific">Clonorchis sinensis</name>
    <name type="common">Chinese liver fluke</name>
    <dbReference type="NCBI Taxonomy" id="79923"/>
    <lineage>
        <taxon>Eukaryota</taxon>
        <taxon>Metazoa</taxon>
        <taxon>Spiralia</taxon>
        <taxon>Lophotrochozoa</taxon>
        <taxon>Platyhelminthes</taxon>
        <taxon>Trematoda</taxon>
        <taxon>Digenea</taxon>
        <taxon>Opisthorchiida</taxon>
        <taxon>Opisthorchiata</taxon>
        <taxon>Opisthorchiidae</taxon>
        <taxon>Clonorchis</taxon>
    </lineage>
</organism>
<evidence type="ECO:0000313" key="1">
    <source>
        <dbReference type="EMBL" id="GAA56612.1"/>
    </source>
</evidence>
<dbReference type="EMBL" id="DF144310">
    <property type="protein sequence ID" value="GAA56612.1"/>
    <property type="molecule type" value="Genomic_DNA"/>
</dbReference>
<proteinExistence type="predicted"/>
<reference evidence="1" key="1">
    <citation type="journal article" date="2011" name="Genome Biol.">
        <title>The draft genome of the carcinogenic human liver fluke Clonorchis sinensis.</title>
        <authorList>
            <person name="Wang X."/>
            <person name="Chen W."/>
            <person name="Huang Y."/>
            <person name="Sun J."/>
            <person name="Men J."/>
            <person name="Liu H."/>
            <person name="Luo F."/>
            <person name="Guo L."/>
            <person name="Lv X."/>
            <person name="Deng C."/>
            <person name="Zhou C."/>
            <person name="Fan Y."/>
            <person name="Li X."/>
            <person name="Huang L."/>
            <person name="Hu Y."/>
            <person name="Liang C."/>
            <person name="Hu X."/>
            <person name="Xu J."/>
            <person name="Yu X."/>
        </authorList>
    </citation>
    <scope>NUCLEOTIDE SEQUENCE [LARGE SCALE GENOMIC DNA]</scope>
    <source>
        <strain evidence="1">Henan</strain>
    </source>
</reference>
<dbReference type="InterPro" id="IPR036691">
    <property type="entry name" value="Endo/exonu/phosph_ase_sf"/>
</dbReference>
<gene>
    <name evidence="1" type="ORF">CLF_111211</name>
</gene>
<reference key="2">
    <citation type="submission" date="2011-10" db="EMBL/GenBank/DDBJ databases">
        <title>The genome and transcriptome sequence of Clonorchis sinensis provide insights into the carcinogenic liver fluke.</title>
        <authorList>
            <person name="Wang X."/>
            <person name="Huang Y."/>
            <person name="Chen W."/>
            <person name="Liu H."/>
            <person name="Guo L."/>
            <person name="Chen Y."/>
            <person name="Luo F."/>
            <person name="Zhou W."/>
            <person name="Sun J."/>
            <person name="Mao Q."/>
            <person name="Liang P."/>
            <person name="Zhou C."/>
            <person name="Tian Y."/>
            <person name="Men J."/>
            <person name="Lv X."/>
            <person name="Huang L."/>
            <person name="Zhou J."/>
            <person name="Hu Y."/>
            <person name="Li R."/>
            <person name="Zhang F."/>
            <person name="Lei H."/>
            <person name="Li X."/>
            <person name="Hu X."/>
            <person name="Liang C."/>
            <person name="Xu J."/>
            <person name="Wu Z."/>
            <person name="Yu X."/>
        </authorList>
    </citation>
    <scope>NUCLEOTIDE SEQUENCE</scope>
    <source>
        <strain>Henan</strain>
    </source>
</reference>
<protein>
    <submittedName>
        <fullName evidence="1">Craniofacial development protein 2</fullName>
    </submittedName>
</protein>